<proteinExistence type="predicted"/>
<feature type="transmembrane region" description="Helical" evidence="1">
    <location>
        <begin position="6"/>
        <end position="29"/>
    </location>
</feature>
<keyword evidence="1" id="KW-0812">Transmembrane</keyword>
<keyword evidence="2" id="KW-0150">Chloroplast</keyword>
<dbReference type="GeneID" id="33355347"/>
<evidence type="ECO:0000256" key="1">
    <source>
        <dbReference type="SAM" id="Phobius"/>
    </source>
</evidence>
<gene>
    <name evidence="2" type="primary">orf40b</name>
</gene>
<name>A0A1Z1M857_9FLOR</name>
<dbReference type="AlphaFoldDB" id="A0A1Z1M857"/>
<evidence type="ECO:0000313" key="2">
    <source>
        <dbReference type="EMBL" id="ARW62186.1"/>
    </source>
</evidence>
<keyword evidence="1" id="KW-1133">Transmembrane helix</keyword>
<organism evidence="2">
    <name type="scientific">Bostrychia simpliciuscula</name>
    <dbReference type="NCBI Taxonomy" id="324754"/>
    <lineage>
        <taxon>Eukaryota</taxon>
        <taxon>Rhodophyta</taxon>
        <taxon>Florideophyceae</taxon>
        <taxon>Rhodymeniophycidae</taxon>
        <taxon>Ceramiales</taxon>
        <taxon>Rhodomelaceae</taxon>
        <taxon>Bostrychia</taxon>
    </lineage>
</organism>
<sequence length="40" mass="4711">MNILKFILHLLDLIYLTISILLSIVQYFIKNFSKSINNRG</sequence>
<keyword evidence="2" id="KW-0934">Plastid</keyword>
<geneLocation type="chloroplast" evidence="2"/>
<protein>
    <submittedName>
        <fullName evidence="2">Uncharacterized protein</fullName>
    </submittedName>
</protein>
<dbReference type="EMBL" id="MF101421">
    <property type="protein sequence ID" value="ARW62186.1"/>
    <property type="molecule type" value="Genomic_DNA"/>
</dbReference>
<accession>A0A1Z1M857</accession>
<reference evidence="2" key="1">
    <citation type="journal article" date="2017" name="J. Phycol.">
        <title>Analysis of chloroplast genomes and a supermatrix inform reclassification of the Rhodomelaceae (Rhodophyta).</title>
        <authorList>
            <person name="Diaz-Tapia P."/>
            <person name="Maggs C.A."/>
            <person name="West J.A."/>
            <person name="Verbruggen H."/>
        </authorList>
    </citation>
    <scope>NUCLEOTIDE SEQUENCE</scope>
    <source>
        <strain evidence="2">JW3897</strain>
    </source>
</reference>
<dbReference type="RefSeq" id="YP_009393624.1">
    <property type="nucleotide sequence ID" value="NC_035268.1"/>
</dbReference>
<keyword evidence="1" id="KW-0472">Membrane</keyword>